<sequence>MKKLLLIGLLASVLAGCNSDSNDELTCPSSPVAIDIANYAVVAEQDSANTLTPIAFDTYKIKLSGMGDGVYQDGNEPDPNKEYADCPVAAVVLGSINSITAINVYSSADYSSELTAGMSLNSIFNVTEMYVNDFDYFNEGGYASVADFADILPTTAPVFIELKPNQAPELQSSHIFYIDIYFANGKTFTLETEEVALF</sequence>
<dbReference type="GeneID" id="99507602"/>
<proteinExistence type="predicted"/>
<dbReference type="RefSeq" id="WP_118845082.1">
    <property type="nucleotide sequence ID" value="NZ_CP032091.1"/>
</dbReference>
<evidence type="ECO:0008006" key="3">
    <source>
        <dbReference type="Google" id="ProtNLM"/>
    </source>
</evidence>
<evidence type="ECO:0000313" key="1">
    <source>
        <dbReference type="EMBL" id="AXV67421.1"/>
    </source>
</evidence>
<organism evidence="1 2">
    <name type="scientific">Pseudoalteromonas lipolytica</name>
    <dbReference type="NCBI Taxonomy" id="570156"/>
    <lineage>
        <taxon>Bacteria</taxon>
        <taxon>Pseudomonadati</taxon>
        <taxon>Pseudomonadota</taxon>
        <taxon>Gammaproteobacteria</taxon>
        <taxon>Alteromonadales</taxon>
        <taxon>Pseudoalteromonadaceae</taxon>
        <taxon>Pseudoalteromonas</taxon>
    </lineage>
</organism>
<name>A0AAD0SAC1_9GAMM</name>
<dbReference type="PROSITE" id="PS51257">
    <property type="entry name" value="PROKAR_LIPOPROTEIN"/>
    <property type="match status" value="1"/>
</dbReference>
<geneLocation type="plasmid" evidence="1 2">
    <name>unnamed1</name>
</geneLocation>
<accession>A0AAD0SAC1</accession>
<dbReference type="Proteomes" id="UP000264605">
    <property type="component" value="Plasmid unnamed1"/>
</dbReference>
<reference evidence="1 2" key="1">
    <citation type="submission" date="2018-08" db="EMBL/GenBank/DDBJ databases">
        <title>Draft genome sequence of Pseudoalteromonas donghaensis HJ51.</title>
        <authorList>
            <person name="Oh J."/>
            <person name="Roh D."/>
        </authorList>
    </citation>
    <scope>NUCLEOTIDE SEQUENCE [LARGE SCALE GENOMIC DNA]</scope>
    <source>
        <strain evidence="1 2">HJ51</strain>
        <plasmid evidence="1 2">unnamed1</plasmid>
    </source>
</reference>
<dbReference type="AlphaFoldDB" id="A0AAD0SAC1"/>
<protein>
    <recommendedName>
        <fullName evidence="3">DUF5034 domain-containing protein</fullName>
    </recommendedName>
</protein>
<keyword evidence="1" id="KW-0614">Plasmid</keyword>
<dbReference type="KEGG" id="pdj:D0907_19130"/>
<gene>
    <name evidence="1" type="ORF">D0907_19130</name>
</gene>
<evidence type="ECO:0000313" key="2">
    <source>
        <dbReference type="Proteomes" id="UP000264605"/>
    </source>
</evidence>
<dbReference type="EMBL" id="CP032091">
    <property type="protein sequence ID" value="AXV67421.1"/>
    <property type="molecule type" value="Genomic_DNA"/>
</dbReference>